<dbReference type="AlphaFoldDB" id="A0A8X8XHE7"/>
<reference evidence="6" key="2">
    <citation type="submission" date="2020-08" db="EMBL/GenBank/DDBJ databases">
        <title>Plant Genome Project.</title>
        <authorList>
            <person name="Zhang R.-G."/>
        </authorList>
    </citation>
    <scope>NUCLEOTIDE SEQUENCE</scope>
    <source>
        <strain evidence="6">Huo1</strain>
        <tissue evidence="6">Leaf</tissue>
    </source>
</reference>
<dbReference type="GO" id="GO:0005737">
    <property type="term" value="C:cytoplasm"/>
    <property type="evidence" value="ECO:0007669"/>
    <property type="project" value="TreeGrafter"/>
</dbReference>
<comment type="caution">
    <text evidence="6">The sequence shown here is derived from an EMBL/GenBank/DDBJ whole genome shotgun (WGS) entry which is preliminary data.</text>
</comment>
<feature type="domain" description="CS" evidence="5">
    <location>
        <begin position="135"/>
        <end position="224"/>
    </location>
</feature>
<sequence length="297" mass="33726">MAILSEYEEQDHKKPSSSSVAKPFSAALDPSDPLGFLEKAFEFVARESDLFKSDSLTRDVNAVVRMVKDKLEGEERKKKEAEKKAAERKAAPAPAPVKKEEIVKVKEEAVVNKEAQSKPEEEAKGPRAPNKLNGLDMDTYSWGQSLQEVNIYVPVPSGTKSRFIVCEIKKKHLKVGVKGQPPVIDAELFNSVKVDDCFWSLEDQKTVSILLTKQDHMEWWKYLAKGEPEIDTQKVEPENSKLGDLDPETRSTVEKMMFDQRQKQMGLPTSDEMQKQELLKKFMAEHPEMDFSRAKIN</sequence>
<dbReference type="SUPFAM" id="SSF49764">
    <property type="entry name" value="HSP20-like chaperones"/>
    <property type="match status" value="1"/>
</dbReference>
<dbReference type="Pfam" id="PF04969">
    <property type="entry name" value="CS"/>
    <property type="match status" value="1"/>
</dbReference>
<dbReference type="PANTHER" id="PTHR12356:SF3">
    <property type="entry name" value="NUCLEAR MIGRATION PROTEIN NUDC"/>
    <property type="match status" value="1"/>
</dbReference>
<comment type="function">
    <text evidence="3">Small heat shock protein required for the establishment of auxin gradients and for patterning of the apical domain of the embryo. Involved in the specification of the cotyledon primordia. Also required for normal inflorescence and floral meristem function, normal developmental patterning and thermotolerance. Acts as a molecular chaperone.</text>
</comment>
<evidence type="ECO:0000256" key="4">
    <source>
        <dbReference type="SAM" id="MobiDB-lite"/>
    </source>
</evidence>
<dbReference type="GO" id="GO:0006950">
    <property type="term" value="P:response to stress"/>
    <property type="evidence" value="ECO:0007669"/>
    <property type="project" value="UniProtKB-ARBA"/>
</dbReference>
<evidence type="ECO:0000313" key="6">
    <source>
        <dbReference type="EMBL" id="KAG6412614.1"/>
    </source>
</evidence>
<dbReference type="GO" id="GO:0006457">
    <property type="term" value="P:protein folding"/>
    <property type="evidence" value="ECO:0007669"/>
    <property type="project" value="TreeGrafter"/>
</dbReference>
<name>A0A8X8XHE7_SALSN</name>
<keyword evidence="7" id="KW-1185">Reference proteome</keyword>
<feature type="region of interest" description="Disordered" evidence="4">
    <location>
        <begin position="1"/>
        <end position="25"/>
    </location>
</feature>
<feature type="compositionally biased region" description="Basic and acidic residues" evidence="4">
    <location>
        <begin position="111"/>
        <end position="125"/>
    </location>
</feature>
<dbReference type="InterPro" id="IPR008978">
    <property type="entry name" value="HSP20-like_chaperone"/>
</dbReference>
<dbReference type="EMBL" id="PNBA02000009">
    <property type="protein sequence ID" value="KAG6412614.1"/>
    <property type="molecule type" value="Genomic_DNA"/>
</dbReference>
<evidence type="ECO:0000256" key="2">
    <source>
        <dbReference type="ARBA" id="ARBA00022490"/>
    </source>
</evidence>
<proteinExistence type="predicted"/>
<dbReference type="FunFam" id="2.60.40.790:FF:000001">
    <property type="entry name" value="Nuclear migration protein nudC"/>
    <property type="match status" value="1"/>
</dbReference>
<evidence type="ECO:0000256" key="3">
    <source>
        <dbReference type="ARBA" id="ARBA00053226"/>
    </source>
</evidence>
<organism evidence="6">
    <name type="scientific">Salvia splendens</name>
    <name type="common">Scarlet sage</name>
    <dbReference type="NCBI Taxonomy" id="180675"/>
    <lineage>
        <taxon>Eukaryota</taxon>
        <taxon>Viridiplantae</taxon>
        <taxon>Streptophyta</taxon>
        <taxon>Embryophyta</taxon>
        <taxon>Tracheophyta</taxon>
        <taxon>Spermatophyta</taxon>
        <taxon>Magnoliopsida</taxon>
        <taxon>eudicotyledons</taxon>
        <taxon>Gunneridae</taxon>
        <taxon>Pentapetalae</taxon>
        <taxon>asterids</taxon>
        <taxon>lamiids</taxon>
        <taxon>Lamiales</taxon>
        <taxon>Lamiaceae</taxon>
        <taxon>Nepetoideae</taxon>
        <taxon>Mentheae</taxon>
        <taxon>Salviinae</taxon>
        <taxon>Salvia</taxon>
        <taxon>Salvia subgen. Calosphace</taxon>
        <taxon>core Calosphace</taxon>
    </lineage>
</organism>
<evidence type="ECO:0000313" key="7">
    <source>
        <dbReference type="Proteomes" id="UP000298416"/>
    </source>
</evidence>
<dbReference type="Proteomes" id="UP000298416">
    <property type="component" value="Unassembled WGS sequence"/>
</dbReference>
<protein>
    <recommendedName>
        <fullName evidence="5">CS domain-containing protein</fullName>
    </recommendedName>
</protein>
<accession>A0A8X8XHE7</accession>
<dbReference type="PROSITE" id="PS51203">
    <property type="entry name" value="CS"/>
    <property type="match status" value="1"/>
</dbReference>
<feature type="compositionally biased region" description="Basic and acidic residues" evidence="4">
    <location>
        <begin position="67"/>
        <end position="90"/>
    </location>
</feature>
<evidence type="ECO:0000259" key="5">
    <source>
        <dbReference type="PROSITE" id="PS51203"/>
    </source>
</evidence>
<dbReference type="Gene3D" id="2.60.40.790">
    <property type="match status" value="1"/>
</dbReference>
<evidence type="ECO:0000256" key="1">
    <source>
        <dbReference type="ARBA" id="ARBA00004463"/>
    </source>
</evidence>
<keyword evidence="2" id="KW-0963">Cytoplasm</keyword>
<comment type="subcellular location">
    <subcellularLocation>
        <location evidence="1">Cytoplasmic granule</location>
    </subcellularLocation>
</comment>
<dbReference type="PANTHER" id="PTHR12356">
    <property type="entry name" value="NUCLEAR MOVEMENT PROTEIN NUDC"/>
    <property type="match status" value="1"/>
</dbReference>
<gene>
    <name evidence="6" type="ORF">SASPL_125297</name>
</gene>
<dbReference type="InterPro" id="IPR007052">
    <property type="entry name" value="CS_dom"/>
</dbReference>
<feature type="region of interest" description="Disordered" evidence="4">
    <location>
        <begin position="67"/>
        <end position="95"/>
    </location>
</feature>
<dbReference type="InterPro" id="IPR037898">
    <property type="entry name" value="NudC_fam"/>
</dbReference>
<dbReference type="CDD" id="cd06467">
    <property type="entry name" value="p23_NUDC_like"/>
    <property type="match status" value="1"/>
</dbReference>
<dbReference type="GO" id="GO:0051082">
    <property type="term" value="F:unfolded protein binding"/>
    <property type="evidence" value="ECO:0007669"/>
    <property type="project" value="TreeGrafter"/>
</dbReference>
<feature type="region of interest" description="Disordered" evidence="4">
    <location>
        <begin position="111"/>
        <end position="132"/>
    </location>
</feature>
<reference evidence="6" key="1">
    <citation type="submission" date="2018-01" db="EMBL/GenBank/DDBJ databases">
        <authorList>
            <person name="Mao J.F."/>
        </authorList>
    </citation>
    <scope>NUCLEOTIDE SEQUENCE</scope>
    <source>
        <strain evidence="6">Huo1</strain>
        <tissue evidence="6">Leaf</tissue>
    </source>
</reference>